<organism evidence="4 5">
    <name type="scientific">Syphacia muris</name>
    <dbReference type="NCBI Taxonomy" id="451379"/>
    <lineage>
        <taxon>Eukaryota</taxon>
        <taxon>Metazoa</taxon>
        <taxon>Ecdysozoa</taxon>
        <taxon>Nematoda</taxon>
        <taxon>Chromadorea</taxon>
        <taxon>Rhabditida</taxon>
        <taxon>Spirurina</taxon>
        <taxon>Oxyuridomorpha</taxon>
        <taxon>Oxyuroidea</taxon>
        <taxon>Oxyuridae</taxon>
        <taxon>Syphacia</taxon>
    </lineage>
</organism>
<keyword evidence="3" id="KW-1133">Transmembrane helix</keyword>
<feature type="region of interest" description="Disordered" evidence="2">
    <location>
        <begin position="103"/>
        <end position="123"/>
    </location>
</feature>
<feature type="transmembrane region" description="Helical" evidence="3">
    <location>
        <begin position="12"/>
        <end position="37"/>
    </location>
</feature>
<keyword evidence="3" id="KW-0472">Membrane</keyword>
<feature type="compositionally biased region" description="Basic and acidic residues" evidence="2">
    <location>
        <begin position="103"/>
        <end position="113"/>
    </location>
</feature>
<reference evidence="5" key="1">
    <citation type="submission" date="2017-02" db="UniProtKB">
        <authorList>
            <consortium name="WormBaseParasite"/>
        </authorList>
    </citation>
    <scope>IDENTIFICATION</scope>
</reference>
<evidence type="ECO:0000256" key="2">
    <source>
        <dbReference type="SAM" id="MobiDB-lite"/>
    </source>
</evidence>
<protein>
    <submittedName>
        <fullName evidence="5">G_PROTEIN_RECEP_F1_2 domain-containing protein</fullName>
    </submittedName>
</protein>
<accession>A0A0N5ABZ4</accession>
<evidence type="ECO:0000256" key="1">
    <source>
        <dbReference type="SAM" id="Coils"/>
    </source>
</evidence>
<dbReference type="WBParaSite" id="SMUV_0000167001-mRNA-1">
    <property type="protein sequence ID" value="SMUV_0000167001-mRNA-1"/>
    <property type="gene ID" value="SMUV_0000167001"/>
</dbReference>
<feature type="compositionally biased region" description="Low complexity" evidence="2">
    <location>
        <begin position="160"/>
        <end position="171"/>
    </location>
</feature>
<dbReference type="AlphaFoldDB" id="A0A0N5ABZ4"/>
<name>A0A0N5ABZ4_9BILA</name>
<keyword evidence="4" id="KW-1185">Reference proteome</keyword>
<feature type="transmembrane region" description="Helical" evidence="3">
    <location>
        <begin position="43"/>
        <end position="59"/>
    </location>
</feature>
<feature type="region of interest" description="Disordered" evidence="2">
    <location>
        <begin position="282"/>
        <end position="303"/>
    </location>
</feature>
<feature type="region of interest" description="Disordered" evidence="2">
    <location>
        <begin position="160"/>
        <end position="179"/>
    </location>
</feature>
<sequence length="400" mass="46693">MNWCCFQFWFCYRLILACLAHINWVVAVYVNCIYFVLWKSYDLVWFWSHFILCLCCVPLRNENYLLVWFNILYKKWTKYPNRSIKEIYILEYGSRKKRKVKSHSDDYNLERQDVPGNECNDDKSNREAAEIATTSAQFRFSNFSLVLVLIFRVDNGVMSETDASHTSSSSSSEEKNKIKKDRKRRACKVMVIGEEEQDCMEQIYIGRACDNKPGQHQEDIYSSFGSKAYADANKHKLEALKKKKEKRNDVSSMTLLSSNTIGEKGCKSRWYKRVFCSCSGQRSNESYLSSDARRGSSGGNTADEESVHVTDFYAVAGSNSRSDYSTFMDSNSIDLLKPDFTNTFDAENDEVRLKREKKERKALTKRIRERKRLQLLRITKREAKCVDFQIIVRFKSKCVC</sequence>
<keyword evidence="3" id="KW-0812">Transmembrane</keyword>
<evidence type="ECO:0000313" key="4">
    <source>
        <dbReference type="Proteomes" id="UP000046393"/>
    </source>
</evidence>
<feature type="coiled-coil region" evidence="1">
    <location>
        <begin position="346"/>
        <end position="373"/>
    </location>
</feature>
<dbReference type="Proteomes" id="UP000046393">
    <property type="component" value="Unplaced"/>
</dbReference>
<proteinExistence type="predicted"/>
<keyword evidence="1" id="KW-0175">Coiled coil</keyword>
<evidence type="ECO:0000256" key="3">
    <source>
        <dbReference type="SAM" id="Phobius"/>
    </source>
</evidence>
<evidence type="ECO:0000313" key="5">
    <source>
        <dbReference type="WBParaSite" id="SMUV_0000167001-mRNA-1"/>
    </source>
</evidence>